<feature type="region of interest" description="Disordered" evidence="1">
    <location>
        <begin position="1"/>
        <end position="26"/>
    </location>
</feature>
<proteinExistence type="predicted"/>
<reference evidence="2 3" key="1">
    <citation type="submission" date="2020-02" db="EMBL/GenBank/DDBJ databases">
        <title>Acidophilic actinobacteria isolated from forest soil.</title>
        <authorList>
            <person name="Golinska P."/>
        </authorList>
    </citation>
    <scope>NUCLEOTIDE SEQUENCE [LARGE SCALE GENOMIC DNA]</scope>
    <source>
        <strain evidence="2 3">NL8</strain>
    </source>
</reference>
<gene>
    <name evidence="2" type="ORF">KGQ19_06975</name>
</gene>
<accession>A0ABS5KKN5</accession>
<organism evidence="2 3">
    <name type="scientific">Catenulispora pinistramenti</name>
    <dbReference type="NCBI Taxonomy" id="2705254"/>
    <lineage>
        <taxon>Bacteria</taxon>
        <taxon>Bacillati</taxon>
        <taxon>Actinomycetota</taxon>
        <taxon>Actinomycetes</taxon>
        <taxon>Catenulisporales</taxon>
        <taxon>Catenulisporaceae</taxon>
        <taxon>Catenulispora</taxon>
    </lineage>
</organism>
<protein>
    <submittedName>
        <fullName evidence="2">Uncharacterized protein</fullName>
    </submittedName>
</protein>
<evidence type="ECO:0000313" key="3">
    <source>
        <dbReference type="Proteomes" id="UP000730482"/>
    </source>
</evidence>
<sequence length="102" mass="10855">MAIPVPNAAGAQDQDDRERDEEDGVLSEADGVAQGFCVLGVRRPTRRLATAFASSVMPRLRLGPRRRPAELVGSALAGMRCFSLLMDTRVSAVSLRAGGRCA</sequence>
<feature type="compositionally biased region" description="Acidic residues" evidence="1">
    <location>
        <begin position="13"/>
        <end position="25"/>
    </location>
</feature>
<comment type="caution">
    <text evidence="2">The sequence shown here is derived from an EMBL/GenBank/DDBJ whole genome shotgun (WGS) entry which is preliminary data.</text>
</comment>
<name>A0ABS5KKN5_9ACTN</name>
<dbReference type="EMBL" id="JAAFYZ010000015">
    <property type="protein sequence ID" value="MBS2546606.1"/>
    <property type="molecule type" value="Genomic_DNA"/>
</dbReference>
<evidence type="ECO:0000256" key="1">
    <source>
        <dbReference type="SAM" id="MobiDB-lite"/>
    </source>
</evidence>
<keyword evidence="3" id="KW-1185">Reference proteome</keyword>
<dbReference type="RefSeq" id="WP_212008252.1">
    <property type="nucleotide sequence ID" value="NZ_JAAFYZ010000015.1"/>
</dbReference>
<dbReference type="Proteomes" id="UP000730482">
    <property type="component" value="Unassembled WGS sequence"/>
</dbReference>
<evidence type="ECO:0000313" key="2">
    <source>
        <dbReference type="EMBL" id="MBS2546606.1"/>
    </source>
</evidence>